<organism evidence="1 2">
    <name type="scientific">Streptococcus massiliensis</name>
    <dbReference type="NCBI Taxonomy" id="313439"/>
    <lineage>
        <taxon>Bacteria</taxon>
        <taxon>Bacillati</taxon>
        <taxon>Bacillota</taxon>
        <taxon>Bacilli</taxon>
        <taxon>Lactobacillales</taxon>
        <taxon>Streptococcaceae</taxon>
        <taxon>Streptococcus</taxon>
    </lineage>
</organism>
<gene>
    <name evidence="1" type="primary">mmcQ</name>
    <name evidence="1" type="ORF">NCTC13765_00542</name>
</gene>
<dbReference type="AlphaFoldDB" id="A0A380KYT4"/>
<evidence type="ECO:0000313" key="1">
    <source>
        <dbReference type="EMBL" id="SUN76096.1"/>
    </source>
</evidence>
<accession>A0A380KYT4</accession>
<name>A0A380KYT4_9STRE</name>
<protein>
    <submittedName>
        <fullName evidence="1">MmcQ family protein</fullName>
    </submittedName>
</protein>
<dbReference type="EMBL" id="UHFR01000005">
    <property type="protein sequence ID" value="SUN76096.1"/>
    <property type="molecule type" value="Genomic_DNA"/>
</dbReference>
<dbReference type="RefSeq" id="WP_018371709.1">
    <property type="nucleotide sequence ID" value="NZ_UHFR01000005.1"/>
</dbReference>
<dbReference type="PANTHER" id="PTHR35145">
    <property type="entry name" value="CYTOPLASMIC PROTEIN-RELATED"/>
    <property type="match status" value="1"/>
</dbReference>
<dbReference type="Proteomes" id="UP000254634">
    <property type="component" value="Unassembled WGS sequence"/>
</dbReference>
<dbReference type="OrthoDB" id="9789813at2"/>
<evidence type="ECO:0000313" key="2">
    <source>
        <dbReference type="Proteomes" id="UP000254634"/>
    </source>
</evidence>
<keyword evidence="2" id="KW-1185">Reference proteome</keyword>
<dbReference type="SUPFAM" id="SSF142906">
    <property type="entry name" value="YjbR-like"/>
    <property type="match status" value="1"/>
</dbReference>
<sequence>MENLFEKYQAVPEKLLAYGFTKEVDIYVYQTTIMAGDFELCVQVKNNRVTYQLFDLDTGDEYIQVHQASMMGKFVGQVRAACTEVLLDIRESCFEAAGFLNEQSHRLVDYVAQTYQGRMEYLWKNSSKNRANHTGVFRHQHSKKWYGLFMTIDWSKLNPARTGKVEVINVKSDRVVDLVKQSGIYPAYHMNKKYWLSLPLDGGLADEQIQSLLDHGFQLTKSSSDE</sequence>
<dbReference type="InterPro" id="IPR038056">
    <property type="entry name" value="YjbR-like_sf"/>
</dbReference>
<dbReference type="InterPro" id="IPR058532">
    <property type="entry name" value="YjbR/MT2646/Rv2570-like"/>
</dbReference>
<dbReference type="Gene3D" id="3.90.1150.30">
    <property type="match status" value="1"/>
</dbReference>
<dbReference type="InterPro" id="IPR007351">
    <property type="entry name" value="YjbR"/>
</dbReference>
<dbReference type="PANTHER" id="PTHR35145:SF1">
    <property type="entry name" value="CYTOPLASMIC PROTEIN"/>
    <property type="match status" value="1"/>
</dbReference>
<dbReference type="STRING" id="1123307.GCA_000380065_01011"/>
<proteinExistence type="predicted"/>
<reference evidence="1" key="1">
    <citation type="submission" date="2018-06" db="EMBL/GenBank/DDBJ databases">
        <authorList>
            <consortium name="Pathogen Informatics"/>
            <person name="Doyle S."/>
        </authorList>
    </citation>
    <scope>NUCLEOTIDE SEQUENCE [LARGE SCALE GENOMIC DNA]</scope>
    <source>
        <strain evidence="1">NCTC13765</strain>
    </source>
</reference>
<dbReference type="Pfam" id="PF04237">
    <property type="entry name" value="YjbR"/>
    <property type="match status" value="1"/>
</dbReference>